<dbReference type="EMBL" id="CH473952">
    <property type="protein sequence ID" value="EDL82058.1"/>
    <property type="molecule type" value="Genomic_DNA"/>
</dbReference>
<name>A6HVC2_RAT</name>
<protein>
    <submittedName>
        <fullName evidence="1">RCG28924, isoform CRA_a</fullName>
    </submittedName>
</protein>
<accession>A6HVC2</accession>
<dbReference type="Proteomes" id="UP000234681">
    <property type="component" value="Chromosome 2"/>
</dbReference>
<reference evidence="1" key="1">
    <citation type="journal article" date="2005" name="Genome Res.">
        <title>Gene and alternative splicing annotation with AIR.</title>
        <authorList>
            <person name="Florea L."/>
            <person name="Di Francesco V."/>
            <person name="Miller J."/>
            <person name="Turner R."/>
            <person name="Yao A."/>
            <person name="Harris M."/>
            <person name="Walenz B."/>
            <person name="Mobarry C."/>
            <person name="Merkulov G.V."/>
            <person name="Charlab R."/>
            <person name="Dew I."/>
            <person name="Deng Z."/>
            <person name="Istrail S."/>
            <person name="Li P."/>
            <person name="Sutton G."/>
        </authorList>
    </citation>
    <scope>NUCLEOTIDE SEQUENCE</scope>
    <source>
        <strain evidence="1">BN</strain>
    </source>
</reference>
<proteinExistence type="predicted"/>
<dbReference type="AlphaFoldDB" id="A6HVC2"/>
<reference evidence="1" key="2">
    <citation type="submission" date="2005-07" db="EMBL/GenBank/DDBJ databases">
        <authorList>
            <person name="Mural R.J."/>
            <person name="Li P.W."/>
            <person name="Adams M.D."/>
            <person name="Amanatides P.G."/>
            <person name="Baden-Tillson H."/>
            <person name="Barnstead M."/>
            <person name="Chin S.H."/>
            <person name="Dew I."/>
            <person name="Evans C.A."/>
            <person name="Ferriera S."/>
            <person name="Flanigan M."/>
            <person name="Fosler C."/>
            <person name="Glodek A."/>
            <person name="Gu Z."/>
            <person name="Holt R.A."/>
            <person name="Jennings D."/>
            <person name="Kraft C.L."/>
            <person name="Lu F."/>
            <person name="Nguyen T."/>
            <person name="Nusskern D.R."/>
            <person name="Pfannkoch C.M."/>
            <person name="Sitter C."/>
            <person name="Sutton G.G."/>
            <person name="Venter J.C."/>
            <person name="Wang Z."/>
            <person name="Woodage T."/>
            <person name="Zheng X.H."/>
            <person name="Zhong F."/>
        </authorList>
    </citation>
    <scope>NUCLEOTIDE SEQUENCE</scope>
    <source>
        <strain evidence="1">BN</strain>
    </source>
</reference>
<sequence length="43" mass="5190">MTRVRMKQSKYQGKRWVITRIGNRTAIWKIWAGSNRAQLWSLL</sequence>
<evidence type="ECO:0000313" key="2">
    <source>
        <dbReference type="Proteomes" id="UP000234681"/>
    </source>
</evidence>
<evidence type="ECO:0000313" key="1">
    <source>
        <dbReference type="EMBL" id="EDL82058.1"/>
    </source>
</evidence>
<gene>
    <name evidence="1" type="ORF">rCG_28924</name>
</gene>
<organism evidence="1 2">
    <name type="scientific">Rattus norvegicus</name>
    <name type="common">Rat</name>
    <dbReference type="NCBI Taxonomy" id="10116"/>
    <lineage>
        <taxon>Eukaryota</taxon>
        <taxon>Metazoa</taxon>
        <taxon>Chordata</taxon>
        <taxon>Craniata</taxon>
        <taxon>Vertebrata</taxon>
        <taxon>Euteleostomi</taxon>
        <taxon>Mammalia</taxon>
        <taxon>Eutheria</taxon>
        <taxon>Euarchontoglires</taxon>
        <taxon>Glires</taxon>
        <taxon>Rodentia</taxon>
        <taxon>Myomorpha</taxon>
        <taxon>Muroidea</taxon>
        <taxon>Muridae</taxon>
        <taxon>Murinae</taxon>
        <taxon>Rattus</taxon>
    </lineage>
</organism>
<reference evidence="2" key="3">
    <citation type="submission" date="2005-09" db="EMBL/GenBank/DDBJ databases">
        <authorList>
            <person name="Mural R.J."/>
            <person name="Li P.W."/>
            <person name="Adams M.D."/>
            <person name="Amanatides P.G."/>
            <person name="Baden-Tillson H."/>
            <person name="Barnstead M."/>
            <person name="Chin S.H."/>
            <person name="Dew I."/>
            <person name="Evans C.A."/>
            <person name="Ferriera S."/>
            <person name="Flanigan M."/>
            <person name="Fosler C."/>
            <person name="Glodek A."/>
            <person name="Gu Z."/>
            <person name="Holt R.A."/>
            <person name="Jennings D."/>
            <person name="Kraft C.L."/>
            <person name="Lu F."/>
            <person name="Nguyen T."/>
            <person name="Nusskern D.R."/>
            <person name="Pfannkoch C.M."/>
            <person name="Sitter C."/>
            <person name="Sutton G.G."/>
            <person name="Venter J.C."/>
            <person name="Wang Z."/>
            <person name="Woodage T."/>
            <person name="Zheng X.H."/>
            <person name="Zhong F."/>
        </authorList>
    </citation>
    <scope>NUCLEOTIDE SEQUENCE [LARGE SCALE GENOMIC DNA]</scope>
    <source>
        <strain>BN</strain>
        <strain evidence="2">Sprague-Dawley</strain>
    </source>
</reference>
<dbReference type="EMBL" id="CH473952">
    <property type="protein sequence ID" value="EDL82059.1"/>
    <property type="molecule type" value="Genomic_DNA"/>
</dbReference>